<proteinExistence type="predicted"/>
<evidence type="ECO:0000313" key="2">
    <source>
        <dbReference type="Proteomes" id="UP001596113"/>
    </source>
</evidence>
<dbReference type="RefSeq" id="WP_378139345.1">
    <property type="nucleotide sequence ID" value="NZ_JBHSMI010000067.1"/>
</dbReference>
<comment type="caution">
    <text evidence="1">The sequence shown here is derived from an EMBL/GenBank/DDBJ whole genome shotgun (WGS) entry which is preliminary data.</text>
</comment>
<sequence>MLQSGKSPVLNAMEPIVSHMFEDHFEKTGVLKCACERCQADILALALNHLPPRYTSTQAGEAYVKALFQEPQLQSDILRELASAVQVIEQNPSHAYE</sequence>
<protein>
    <submittedName>
        <fullName evidence="1">Late competence development ComFB family protein</fullName>
    </submittedName>
</protein>
<dbReference type="Proteomes" id="UP001596113">
    <property type="component" value="Unassembled WGS sequence"/>
</dbReference>
<organism evidence="1 2">
    <name type="scientific">Cohnella soli</name>
    <dbReference type="NCBI Taxonomy" id="425005"/>
    <lineage>
        <taxon>Bacteria</taxon>
        <taxon>Bacillati</taxon>
        <taxon>Bacillota</taxon>
        <taxon>Bacilli</taxon>
        <taxon>Bacillales</taxon>
        <taxon>Paenibacillaceae</taxon>
        <taxon>Cohnella</taxon>
    </lineage>
</organism>
<name>A0ABW0I4L2_9BACL</name>
<gene>
    <name evidence="1" type="ORF">ACFPOF_30285</name>
</gene>
<accession>A0ABW0I4L2</accession>
<evidence type="ECO:0000313" key="1">
    <source>
        <dbReference type="EMBL" id="MFC5407037.1"/>
    </source>
</evidence>
<dbReference type="InterPro" id="IPR019657">
    <property type="entry name" value="ComFB"/>
</dbReference>
<reference evidence="2" key="1">
    <citation type="journal article" date="2019" name="Int. J. Syst. Evol. Microbiol.">
        <title>The Global Catalogue of Microorganisms (GCM) 10K type strain sequencing project: providing services to taxonomists for standard genome sequencing and annotation.</title>
        <authorList>
            <consortium name="The Broad Institute Genomics Platform"/>
            <consortium name="The Broad Institute Genome Sequencing Center for Infectious Disease"/>
            <person name="Wu L."/>
            <person name="Ma J."/>
        </authorList>
    </citation>
    <scope>NUCLEOTIDE SEQUENCE [LARGE SCALE GENOMIC DNA]</scope>
    <source>
        <strain evidence="2">CGMCC 1.18575</strain>
    </source>
</reference>
<dbReference type="EMBL" id="JBHSMI010000067">
    <property type="protein sequence ID" value="MFC5407037.1"/>
    <property type="molecule type" value="Genomic_DNA"/>
</dbReference>
<keyword evidence="2" id="KW-1185">Reference proteome</keyword>
<dbReference type="Pfam" id="PF10719">
    <property type="entry name" value="ComFB"/>
    <property type="match status" value="1"/>
</dbReference>